<evidence type="ECO:0000313" key="1">
    <source>
        <dbReference type="EMBL" id="NJB98078.1"/>
    </source>
</evidence>
<keyword evidence="2" id="KW-1185">Reference proteome</keyword>
<gene>
    <name evidence="1" type="ORF">GGR89_002405</name>
</gene>
<accession>A0A7X5XZ54</accession>
<dbReference type="Proteomes" id="UP000531251">
    <property type="component" value="Unassembled WGS sequence"/>
</dbReference>
<name>A0A7X5XZ54_9SPHN</name>
<protein>
    <submittedName>
        <fullName evidence="1">Uncharacterized protein (DUF736 family)</fullName>
    </submittedName>
</protein>
<comment type="caution">
    <text evidence="1">The sequence shown here is derived from an EMBL/GenBank/DDBJ whole genome shotgun (WGS) entry which is preliminary data.</text>
</comment>
<sequence length="113" mass="12106">MKTITIGIFRHIRGAYQGRLQTLGIDTPLCLLSVDPREGEDAPHWRAHLGDSAEGAPVGEAWNRLGGPGGFHVAVSIDGPLCPRPIDAMLLTAGRGDVHHLVWSRPTEPGKEG</sequence>
<dbReference type="RefSeq" id="WP_167712945.1">
    <property type="nucleotide sequence ID" value="NZ_BAAADY010000007.1"/>
</dbReference>
<evidence type="ECO:0000313" key="2">
    <source>
        <dbReference type="Proteomes" id="UP000531251"/>
    </source>
</evidence>
<dbReference type="InterPro" id="IPR007948">
    <property type="entry name" value="DUF736"/>
</dbReference>
<organism evidence="1 2">
    <name type="scientific">Sphingomonas trueperi</name>
    <dbReference type="NCBI Taxonomy" id="53317"/>
    <lineage>
        <taxon>Bacteria</taxon>
        <taxon>Pseudomonadati</taxon>
        <taxon>Pseudomonadota</taxon>
        <taxon>Alphaproteobacteria</taxon>
        <taxon>Sphingomonadales</taxon>
        <taxon>Sphingomonadaceae</taxon>
        <taxon>Sphingomonas</taxon>
    </lineage>
</organism>
<dbReference type="AlphaFoldDB" id="A0A7X5XZ54"/>
<dbReference type="Pfam" id="PF05284">
    <property type="entry name" value="DUF736"/>
    <property type="match status" value="1"/>
</dbReference>
<reference evidence="1 2" key="1">
    <citation type="submission" date="2020-03" db="EMBL/GenBank/DDBJ databases">
        <title>Genomic Encyclopedia of Type Strains, Phase IV (KMG-IV): sequencing the most valuable type-strain genomes for metagenomic binning, comparative biology and taxonomic classification.</title>
        <authorList>
            <person name="Goeker M."/>
        </authorList>
    </citation>
    <scope>NUCLEOTIDE SEQUENCE [LARGE SCALE GENOMIC DNA]</scope>
    <source>
        <strain evidence="1 2">DSM 7225</strain>
    </source>
</reference>
<dbReference type="EMBL" id="JAATJB010000006">
    <property type="protein sequence ID" value="NJB98078.1"/>
    <property type="molecule type" value="Genomic_DNA"/>
</dbReference>
<proteinExistence type="predicted"/>